<feature type="disulfide bond" evidence="9">
    <location>
        <begin position="334"/>
        <end position="383"/>
    </location>
</feature>
<reference evidence="14 15" key="1">
    <citation type="submission" date="2016-07" db="EMBL/GenBank/DDBJ databases">
        <title>Pervasive Adenine N6-methylation of Active Genes in Fungi.</title>
        <authorList>
            <consortium name="DOE Joint Genome Institute"/>
            <person name="Mondo S.J."/>
            <person name="Dannebaum R.O."/>
            <person name="Kuo R.C."/>
            <person name="Labutti K."/>
            <person name="Haridas S."/>
            <person name="Kuo A."/>
            <person name="Salamov A."/>
            <person name="Ahrendt S.R."/>
            <person name="Lipzen A."/>
            <person name="Sullivan W."/>
            <person name="Andreopoulos W.B."/>
            <person name="Clum A."/>
            <person name="Lindquist E."/>
            <person name="Daum C."/>
            <person name="Ramamoorthy G.K."/>
            <person name="Gryganskyi A."/>
            <person name="Culley D."/>
            <person name="Magnuson J.K."/>
            <person name="James T.Y."/>
            <person name="O'Malley M.A."/>
            <person name="Stajich J.E."/>
            <person name="Spatafora J.W."/>
            <person name="Visel A."/>
            <person name="Grigoriev I.V."/>
        </authorList>
    </citation>
    <scope>NUCLEOTIDE SEQUENCE [LARGE SCALE GENOMIC DNA]</scope>
    <source>
        <strain evidence="14 15">NRRL 2496</strain>
    </source>
</reference>
<evidence type="ECO:0000256" key="7">
    <source>
        <dbReference type="ARBA" id="ARBA00023157"/>
    </source>
</evidence>
<keyword evidence="7 9" id="KW-1015">Disulfide bond</keyword>
<comment type="caution">
    <text evidence="14">The sequence shown here is derived from an EMBL/GenBank/DDBJ whole genome shotgun (WGS) entry which is preliminary data.</text>
</comment>
<dbReference type="SUPFAM" id="SSF50630">
    <property type="entry name" value="Acid proteases"/>
    <property type="match status" value="1"/>
</dbReference>
<evidence type="ECO:0000256" key="6">
    <source>
        <dbReference type="ARBA" id="ARBA00023145"/>
    </source>
</evidence>
<evidence type="ECO:0000256" key="9">
    <source>
        <dbReference type="PIRSR" id="PIRSR601461-2"/>
    </source>
</evidence>
<organism evidence="14 15">
    <name type="scientific">Syncephalastrum racemosum</name>
    <name type="common">Filamentous fungus</name>
    <dbReference type="NCBI Taxonomy" id="13706"/>
    <lineage>
        <taxon>Eukaryota</taxon>
        <taxon>Fungi</taxon>
        <taxon>Fungi incertae sedis</taxon>
        <taxon>Mucoromycota</taxon>
        <taxon>Mucoromycotina</taxon>
        <taxon>Mucoromycetes</taxon>
        <taxon>Mucorales</taxon>
        <taxon>Syncephalastraceae</taxon>
        <taxon>Syncephalastrum</taxon>
    </lineage>
</organism>
<dbReference type="OMA" id="TSGETWI"/>
<dbReference type="PROSITE" id="PS51767">
    <property type="entry name" value="PEPTIDASE_A1"/>
    <property type="match status" value="1"/>
</dbReference>
<feature type="domain" description="Peptidase A1" evidence="13">
    <location>
        <begin position="67"/>
        <end position="424"/>
    </location>
</feature>
<dbReference type="Pfam" id="PF00026">
    <property type="entry name" value="Asp"/>
    <property type="match status" value="1"/>
</dbReference>
<name>A0A1X2HJH9_SYNRA</name>
<feature type="signal peptide" evidence="12">
    <location>
        <begin position="1"/>
        <end position="22"/>
    </location>
</feature>
<protein>
    <submittedName>
        <fullName evidence="14">Aspartic peptidase domain-containing protein</fullName>
    </submittedName>
</protein>
<dbReference type="InterPro" id="IPR001969">
    <property type="entry name" value="Aspartic_peptidase_AS"/>
</dbReference>
<evidence type="ECO:0000256" key="10">
    <source>
        <dbReference type="RuleBase" id="RU000454"/>
    </source>
</evidence>
<gene>
    <name evidence="14" type="ORF">BCR43DRAFT_488126</name>
</gene>
<dbReference type="STRING" id="13706.A0A1X2HJH9"/>
<dbReference type="CDD" id="cd05471">
    <property type="entry name" value="pepsin_like"/>
    <property type="match status" value="1"/>
</dbReference>
<dbReference type="AlphaFoldDB" id="A0A1X2HJH9"/>
<feature type="region of interest" description="Disordered" evidence="11">
    <location>
        <begin position="432"/>
        <end position="485"/>
    </location>
</feature>
<dbReference type="PROSITE" id="PS00141">
    <property type="entry name" value="ASP_PROTEASE"/>
    <property type="match status" value="2"/>
</dbReference>
<feature type="active site" evidence="8">
    <location>
        <position position="85"/>
    </location>
</feature>
<dbReference type="InterPro" id="IPR021109">
    <property type="entry name" value="Peptidase_aspartic_dom_sf"/>
</dbReference>
<dbReference type="InterPro" id="IPR033121">
    <property type="entry name" value="PEPTIDASE_A1"/>
</dbReference>
<dbReference type="GO" id="GO:0004190">
    <property type="term" value="F:aspartic-type endopeptidase activity"/>
    <property type="evidence" value="ECO:0007669"/>
    <property type="project" value="UniProtKB-KW"/>
</dbReference>
<feature type="compositionally biased region" description="Polar residues" evidence="11">
    <location>
        <begin position="470"/>
        <end position="479"/>
    </location>
</feature>
<evidence type="ECO:0000259" key="13">
    <source>
        <dbReference type="PROSITE" id="PS51767"/>
    </source>
</evidence>
<evidence type="ECO:0000256" key="1">
    <source>
        <dbReference type="ARBA" id="ARBA00007447"/>
    </source>
</evidence>
<dbReference type="OrthoDB" id="771136at2759"/>
<keyword evidence="6" id="KW-0865">Zymogen</keyword>
<evidence type="ECO:0000256" key="2">
    <source>
        <dbReference type="ARBA" id="ARBA00022670"/>
    </source>
</evidence>
<evidence type="ECO:0000256" key="8">
    <source>
        <dbReference type="PIRSR" id="PIRSR601461-1"/>
    </source>
</evidence>
<dbReference type="InterPro" id="IPR034164">
    <property type="entry name" value="Pepsin-like_dom"/>
</dbReference>
<dbReference type="PANTHER" id="PTHR47966:SF51">
    <property type="entry name" value="BETA-SITE APP-CLEAVING ENZYME, ISOFORM A-RELATED"/>
    <property type="match status" value="1"/>
</dbReference>
<evidence type="ECO:0000256" key="12">
    <source>
        <dbReference type="SAM" id="SignalP"/>
    </source>
</evidence>
<dbReference type="EMBL" id="MCGN01000003">
    <property type="protein sequence ID" value="ORY98756.1"/>
    <property type="molecule type" value="Genomic_DNA"/>
</dbReference>
<keyword evidence="3 12" id="KW-0732">Signal</keyword>
<dbReference type="PRINTS" id="PR00792">
    <property type="entry name" value="PEPSIN"/>
</dbReference>
<evidence type="ECO:0000256" key="3">
    <source>
        <dbReference type="ARBA" id="ARBA00022729"/>
    </source>
</evidence>
<keyword evidence="4 10" id="KW-0064">Aspartyl protease</keyword>
<feature type="active site" evidence="8">
    <location>
        <position position="295"/>
    </location>
</feature>
<evidence type="ECO:0000256" key="5">
    <source>
        <dbReference type="ARBA" id="ARBA00022801"/>
    </source>
</evidence>
<dbReference type="Proteomes" id="UP000242180">
    <property type="component" value="Unassembled WGS sequence"/>
</dbReference>
<dbReference type="PANTHER" id="PTHR47966">
    <property type="entry name" value="BETA-SITE APP-CLEAVING ENZYME, ISOFORM A-RELATED"/>
    <property type="match status" value="1"/>
</dbReference>
<keyword evidence="2 10" id="KW-0645">Protease</keyword>
<proteinExistence type="inferred from homology"/>
<dbReference type="InParanoid" id="A0A1X2HJH9"/>
<dbReference type="FunFam" id="2.40.70.10:FF:000008">
    <property type="entry name" value="Cathepsin D"/>
    <property type="match status" value="1"/>
</dbReference>
<evidence type="ECO:0000313" key="14">
    <source>
        <dbReference type="EMBL" id="ORY98756.1"/>
    </source>
</evidence>
<accession>A0A1X2HJH9</accession>
<feature type="disulfide bond" evidence="9">
    <location>
        <begin position="98"/>
        <end position="103"/>
    </location>
</feature>
<dbReference type="GO" id="GO:0006508">
    <property type="term" value="P:proteolysis"/>
    <property type="evidence" value="ECO:0007669"/>
    <property type="project" value="UniProtKB-KW"/>
</dbReference>
<keyword evidence="5 10" id="KW-0378">Hydrolase</keyword>
<evidence type="ECO:0000256" key="11">
    <source>
        <dbReference type="SAM" id="MobiDB-lite"/>
    </source>
</evidence>
<evidence type="ECO:0000256" key="4">
    <source>
        <dbReference type="ARBA" id="ARBA00022750"/>
    </source>
</evidence>
<evidence type="ECO:0000313" key="15">
    <source>
        <dbReference type="Proteomes" id="UP000242180"/>
    </source>
</evidence>
<dbReference type="InterPro" id="IPR001461">
    <property type="entry name" value="Aspartic_peptidase_A1"/>
</dbReference>
<keyword evidence="15" id="KW-1185">Reference proteome</keyword>
<comment type="similarity">
    <text evidence="1 10">Belongs to the peptidase A1 family.</text>
</comment>
<sequence length="514" mass="54570">MYFLNLASAALMALTFWQGADSAAVSKNQVVRLPLTRNEAGHLAQLRRNFGKRADTQPLYNALGREYLVEVGVGSPEQKFNLTLDTGSAELWIPTTSCPATTCPYDRFDTKKSKTFKLSSMSFSIEYGIGSAKGTYAHETVTVGAAKVTNQTVGMVNSTENILGVVSGGEQSNGILGMGYPGLNTARGSSNDKPFAFNLASQLQDPVFSIFLNKHFAYGLSGEIMFGGIDTAKFKGSLEYVPVAQYDMSSYLVSANLGKTATRKGDYLYWTVAGQGIQAGSYKATFPEMQGLILDTGTTLTMVPKAYVEGILKAVAGSGKYKWDALNSVYRVDCGLVKSTENVMFQISTDLAAAASSPVTLSTPMSELVIPLDTNSIETATSCMFGITQASSSLTSGDTWILGEASLRSIYAVYDMKNNRVGLAPVNLEGATQVTPTSSTSSVNSNSNNTTSSTDSNTVTGNSSGDDDINNASKKNASQNDDDAGTSAAPIMQVSTRHICISAALSLVLTSLFY</sequence>
<feature type="chain" id="PRO_5012416998" evidence="12">
    <location>
        <begin position="23"/>
        <end position="514"/>
    </location>
</feature>
<feature type="compositionally biased region" description="Low complexity" evidence="11">
    <location>
        <begin position="432"/>
        <end position="464"/>
    </location>
</feature>
<dbReference type="Gene3D" id="2.40.70.10">
    <property type="entry name" value="Acid Proteases"/>
    <property type="match status" value="2"/>
</dbReference>